<evidence type="ECO:0000313" key="2">
    <source>
        <dbReference type="RefSeq" id="XP_016511291.1"/>
    </source>
</evidence>
<reference evidence="2" key="1">
    <citation type="submission" date="2025-08" db="UniProtKB">
        <authorList>
            <consortium name="RefSeq"/>
        </authorList>
    </citation>
    <scope>IDENTIFICATION</scope>
</reference>
<dbReference type="RefSeq" id="XP_016511291.1">
    <property type="nucleotide sequence ID" value="XM_016655805.1"/>
</dbReference>
<sequence length="148" mass="16442">MAARSWRRRSKQQQQSSHGCAKLEKKKHRAAAMVRRDGAGFRRRRSSSYHGDVKLAVATRWSRSDAAVKDEERSSSTSEGASEAANMELELDDEAKKMKQRQQVAAPGGCLVARRWRFDVGGKGWRGRSLGEGKGSHGRGFGGLKKKK</sequence>
<feature type="compositionally biased region" description="Gly residues" evidence="1">
    <location>
        <begin position="136"/>
        <end position="148"/>
    </location>
</feature>
<feature type="region of interest" description="Disordered" evidence="1">
    <location>
        <begin position="126"/>
        <end position="148"/>
    </location>
</feature>
<protein>
    <submittedName>
        <fullName evidence="2">Uncharacterized protein</fullName>
    </submittedName>
</protein>
<proteinExistence type="predicted"/>
<name>A0A1S4DD13_TOBAC</name>
<feature type="non-terminal residue" evidence="2">
    <location>
        <position position="148"/>
    </location>
</feature>
<feature type="compositionally biased region" description="Basic and acidic residues" evidence="1">
    <location>
        <begin position="63"/>
        <end position="74"/>
    </location>
</feature>
<feature type="compositionally biased region" description="Basic residues" evidence="1">
    <location>
        <begin position="1"/>
        <end position="11"/>
    </location>
</feature>
<gene>
    <name evidence="2" type="primary">LOC107828484</name>
</gene>
<feature type="region of interest" description="Disordered" evidence="1">
    <location>
        <begin position="63"/>
        <end position="89"/>
    </location>
</feature>
<accession>A0A1S4DD13</accession>
<organism evidence="2">
    <name type="scientific">Nicotiana tabacum</name>
    <name type="common">Common tobacco</name>
    <dbReference type="NCBI Taxonomy" id="4097"/>
    <lineage>
        <taxon>Eukaryota</taxon>
        <taxon>Viridiplantae</taxon>
        <taxon>Streptophyta</taxon>
        <taxon>Embryophyta</taxon>
        <taxon>Tracheophyta</taxon>
        <taxon>Spermatophyta</taxon>
        <taxon>Magnoliopsida</taxon>
        <taxon>eudicotyledons</taxon>
        <taxon>Gunneridae</taxon>
        <taxon>Pentapetalae</taxon>
        <taxon>asterids</taxon>
        <taxon>lamiids</taxon>
        <taxon>Solanales</taxon>
        <taxon>Solanaceae</taxon>
        <taxon>Nicotianoideae</taxon>
        <taxon>Nicotianeae</taxon>
        <taxon>Nicotiana</taxon>
    </lineage>
</organism>
<feature type="region of interest" description="Disordered" evidence="1">
    <location>
        <begin position="1"/>
        <end position="49"/>
    </location>
</feature>
<dbReference type="AlphaFoldDB" id="A0A1S4DD13"/>
<dbReference type="KEGG" id="nta:107828484"/>
<dbReference type="PaxDb" id="4097-A0A1S4DD13"/>
<feature type="compositionally biased region" description="Low complexity" evidence="1">
    <location>
        <begin position="75"/>
        <end position="85"/>
    </location>
</feature>
<evidence type="ECO:0000256" key="1">
    <source>
        <dbReference type="SAM" id="MobiDB-lite"/>
    </source>
</evidence>